<evidence type="ECO:0008006" key="13">
    <source>
        <dbReference type="Google" id="ProtNLM"/>
    </source>
</evidence>
<comment type="function">
    <text evidence="9">Involved in degradation of plant cell walls. Hydrolyzes the feruloyl-arabinose ester bond in arabinoxylans, and the feruloyl-galactose ester bond in pectin. Active against paranitrophenyl-acetate, methyl ferulate and wheat arabinoxylan.</text>
</comment>
<proteinExistence type="inferred from homology"/>
<dbReference type="PANTHER" id="PTHR38050:SF1">
    <property type="entry name" value="FERULOYL ESTERASE C"/>
    <property type="match status" value="1"/>
</dbReference>
<keyword evidence="8" id="KW-0624">Polysaccharide degradation</keyword>
<evidence type="ECO:0000256" key="7">
    <source>
        <dbReference type="ARBA" id="ARBA00023277"/>
    </source>
</evidence>
<evidence type="ECO:0000256" key="1">
    <source>
        <dbReference type="ARBA" id="ARBA00004613"/>
    </source>
</evidence>
<comment type="similarity">
    <text evidence="2">Belongs to the faeC family.</text>
</comment>
<comment type="caution">
    <text evidence="11">The sequence shown here is derived from an EMBL/GenBank/DDBJ whole genome shotgun (WGS) entry which is preliminary data.</text>
</comment>
<gene>
    <name evidence="11" type="ORF">SO694_00020412</name>
</gene>
<keyword evidence="6" id="KW-0378">Hydrolase</keyword>
<keyword evidence="7" id="KW-0119">Carbohydrate metabolism</keyword>
<keyword evidence="5 10" id="KW-0732">Signal</keyword>
<dbReference type="Proteomes" id="UP001363151">
    <property type="component" value="Unassembled WGS sequence"/>
</dbReference>
<dbReference type="PANTHER" id="PTHR38050">
    <property type="match status" value="1"/>
</dbReference>
<evidence type="ECO:0000256" key="9">
    <source>
        <dbReference type="ARBA" id="ARBA00025250"/>
    </source>
</evidence>
<evidence type="ECO:0000256" key="5">
    <source>
        <dbReference type="ARBA" id="ARBA00022729"/>
    </source>
</evidence>
<dbReference type="InterPro" id="IPR029058">
    <property type="entry name" value="AB_hydrolase_fold"/>
</dbReference>
<evidence type="ECO:0000256" key="2">
    <source>
        <dbReference type="ARBA" id="ARBA00010278"/>
    </source>
</evidence>
<keyword evidence="12" id="KW-1185">Reference proteome</keyword>
<evidence type="ECO:0000256" key="10">
    <source>
        <dbReference type="SAM" id="SignalP"/>
    </source>
</evidence>
<reference evidence="11 12" key="1">
    <citation type="submission" date="2024-03" db="EMBL/GenBank/DDBJ databases">
        <title>Aureococcus anophagefferens CCMP1851 and Kratosvirus quantuckense: Draft genome of a second virus-susceptible host strain in the model system.</title>
        <authorList>
            <person name="Chase E."/>
            <person name="Truchon A.R."/>
            <person name="Schepens W."/>
            <person name="Wilhelm S.W."/>
        </authorList>
    </citation>
    <scope>NUCLEOTIDE SEQUENCE [LARGE SCALE GENOMIC DNA]</scope>
    <source>
        <strain evidence="11 12">CCMP1851</strain>
    </source>
</reference>
<dbReference type="SUPFAM" id="SSF53474">
    <property type="entry name" value="alpha/beta-Hydrolases"/>
    <property type="match status" value="1"/>
</dbReference>
<evidence type="ECO:0000313" key="11">
    <source>
        <dbReference type="EMBL" id="KAK7238663.1"/>
    </source>
</evidence>
<evidence type="ECO:0000256" key="8">
    <source>
        <dbReference type="ARBA" id="ARBA00023326"/>
    </source>
</evidence>
<evidence type="ECO:0000256" key="3">
    <source>
        <dbReference type="ARBA" id="ARBA00022525"/>
    </source>
</evidence>
<comment type="subcellular location">
    <subcellularLocation>
        <location evidence="1">Secreted</location>
    </subcellularLocation>
</comment>
<dbReference type="EMBL" id="JBBJCI010000229">
    <property type="protein sequence ID" value="KAK7238663.1"/>
    <property type="molecule type" value="Genomic_DNA"/>
</dbReference>
<evidence type="ECO:0000313" key="12">
    <source>
        <dbReference type="Proteomes" id="UP001363151"/>
    </source>
</evidence>
<organism evidence="11 12">
    <name type="scientific">Aureococcus anophagefferens</name>
    <name type="common">Harmful bloom alga</name>
    <dbReference type="NCBI Taxonomy" id="44056"/>
    <lineage>
        <taxon>Eukaryota</taxon>
        <taxon>Sar</taxon>
        <taxon>Stramenopiles</taxon>
        <taxon>Ochrophyta</taxon>
        <taxon>Pelagophyceae</taxon>
        <taxon>Pelagomonadales</taxon>
        <taxon>Pelagomonadaceae</taxon>
        <taxon>Aureococcus</taxon>
    </lineage>
</organism>
<evidence type="ECO:0000256" key="6">
    <source>
        <dbReference type="ARBA" id="ARBA00022801"/>
    </source>
</evidence>
<name>A0ABR1FU20_AURAN</name>
<sequence>MLRWSALLTLSTTLAASPSAGCDLDTQAGAQTLVLPFASGTYEHAIAVPDGFAGPRPLLLYLHGWGGDSGECGATCGRATDRGYVTVALTGVGPSGWSSWNSPGAGDPATCAPGTPDFCHKYASCDCGEPACDWATCEDSTSQILEVYEAVVAAYCVDLDRVWAMGCSNGGMMVHGLASDDRSAPLLAGVATAVGLPHAHHNRKPATPMHYVGYWGASDRVVPPLSNTDDEDMSVDTDGWYYSTARNTTDLWAASMRCGAREAYAATSMDCTAASQCDGGADVVECLFDGGHRCGRPYMDDLVFDFMEPRSRAAATPTAAPTDGACDDDAGWFLKKKYRGCDWVAKKPGKRCEKSGATAACPSACDVGDCCDDDATWYSKKTNRDCAWVAKKPNKRCKKKSAGSLKIKATVACPEACGTCREPP</sequence>
<feature type="chain" id="PRO_5047521556" description="Feruloyl esterase" evidence="10">
    <location>
        <begin position="17"/>
        <end position="424"/>
    </location>
</feature>
<keyword evidence="3" id="KW-0964">Secreted</keyword>
<protein>
    <recommendedName>
        <fullName evidence="13">Feruloyl esterase</fullName>
    </recommendedName>
</protein>
<feature type="signal peptide" evidence="10">
    <location>
        <begin position="1"/>
        <end position="16"/>
    </location>
</feature>
<evidence type="ECO:0000256" key="4">
    <source>
        <dbReference type="ARBA" id="ARBA00022651"/>
    </source>
</evidence>
<dbReference type="Gene3D" id="3.40.50.1820">
    <property type="entry name" value="alpha/beta hydrolase"/>
    <property type="match status" value="1"/>
</dbReference>
<dbReference type="InterPro" id="IPR043595">
    <property type="entry name" value="FaeB/C/D"/>
</dbReference>
<accession>A0ABR1FU20</accession>
<keyword evidence="4" id="KW-0858">Xylan degradation</keyword>